<evidence type="ECO:0000313" key="2">
    <source>
        <dbReference type="EMBL" id="MBU2664757.1"/>
    </source>
</evidence>
<dbReference type="RefSeq" id="WP_215787642.1">
    <property type="nucleotide sequence ID" value="NZ_JAHKKG010000004.1"/>
</dbReference>
<keyword evidence="3" id="KW-1185">Reference proteome</keyword>
<accession>A0ABS5YMT2</accession>
<dbReference type="EMBL" id="JAHKKG010000004">
    <property type="protein sequence ID" value="MBU2664757.1"/>
    <property type="molecule type" value="Genomic_DNA"/>
</dbReference>
<comment type="caution">
    <text evidence="2">The sequence shown here is derived from an EMBL/GenBank/DDBJ whole genome shotgun (WGS) entry which is preliminary data.</text>
</comment>
<reference evidence="2 3" key="1">
    <citation type="submission" date="2021-06" db="EMBL/GenBank/DDBJ databases">
        <title>Actinoplanes lichenicola sp. nov., and Actinoplanes ovalisporus sp. nov., isolated from lichen in Thailand.</title>
        <authorList>
            <person name="Saeng-In P."/>
            <person name="Kanchanasin P."/>
            <person name="Yuki M."/>
            <person name="Kudo T."/>
            <person name="Ohkuma M."/>
            <person name="Phongsopitanun W."/>
            <person name="Tanasupawat S."/>
        </authorList>
    </citation>
    <scope>NUCLEOTIDE SEQUENCE [LARGE SCALE GENOMIC DNA]</scope>
    <source>
        <strain evidence="2 3">NBRC 110975</strain>
    </source>
</reference>
<organism evidence="2 3">
    <name type="scientific">Paractinoplanes bogorensis</name>
    <dbReference type="NCBI Taxonomy" id="1610840"/>
    <lineage>
        <taxon>Bacteria</taxon>
        <taxon>Bacillati</taxon>
        <taxon>Actinomycetota</taxon>
        <taxon>Actinomycetes</taxon>
        <taxon>Micromonosporales</taxon>
        <taxon>Micromonosporaceae</taxon>
        <taxon>Paractinoplanes</taxon>
    </lineage>
</organism>
<gene>
    <name evidence="2" type="ORF">KOI35_14735</name>
</gene>
<evidence type="ECO:0000313" key="3">
    <source>
        <dbReference type="Proteomes" id="UP001519654"/>
    </source>
</evidence>
<name>A0ABS5YMT2_9ACTN</name>
<sequence length="186" mass="18932">MGDPDEQVIGGQRCRMPRRAASSRRSPLTVRHAGGRLVVRSRPRSRPGPPGRGGPVVAALAVALVVALAALLGTHPGAWTSPQGPCPARTSDVATTAGHTLRLRAEPGGGATLIHLCAALATGPIRTWAVATAAGPVPVQRLSDNLALASAALTPGEHTPITVDARLASGEVLRFATQLTVPALSV</sequence>
<protein>
    <submittedName>
        <fullName evidence="2">Uncharacterized protein</fullName>
    </submittedName>
</protein>
<evidence type="ECO:0000256" key="1">
    <source>
        <dbReference type="SAM" id="MobiDB-lite"/>
    </source>
</evidence>
<feature type="region of interest" description="Disordered" evidence="1">
    <location>
        <begin position="1"/>
        <end position="53"/>
    </location>
</feature>
<dbReference type="Proteomes" id="UP001519654">
    <property type="component" value="Unassembled WGS sequence"/>
</dbReference>
<proteinExistence type="predicted"/>